<evidence type="ECO:0000256" key="5">
    <source>
        <dbReference type="SAM" id="MobiDB-lite"/>
    </source>
</evidence>
<dbReference type="InterPro" id="IPR014043">
    <property type="entry name" value="Acyl_transferase_dom"/>
</dbReference>
<keyword evidence="3 7" id="KW-0012">Acyltransferase</keyword>
<evidence type="ECO:0000256" key="2">
    <source>
        <dbReference type="ARBA" id="ARBA00022679"/>
    </source>
</evidence>
<evidence type="ECO:0000313" key="8">
    <source>
        <dbReference type="Proteomes" id="UP001224775"/>
    </source>
</evidence>
<evidence type="ECO:0000256" key="3">
    <source>
        <dbReference type="ARBA" id="ARBA00023315"/>
    </source>
</evidence>
<dbReference type="SUPFAM" id="SSF52151">
    <property type="entry name" value="FabD/lysophospholipase-like"/>
    <property type="match status" value="1"/>
</dbReference>
<feature type="compositionally biased region" description="Polar residues" evidence="5">
    <location>
        <begin position="400"/>
        <end position="410"/>
    </location>
</feature>
<evidence type="ECO:0000259" key="6">
    <source>
        <dbReference type="SMART" id="SM00827"/>
    </source>
</evidence>
<reference evidence="7" key="1">
    <citation type="submission" date="2023-06" db="EMBL/GenBank/DDBJ databases">
        <title>Survivors Of The Sea: Transcriptome response of Skeletonema marinoi to long-term dormancy.</title>
        <authorList>
            <person name="Pinder M.I.M."/>
            <person name="Kourtchenko O."/>
            <person name="Robertson E.K."/>
            <person name="Larsson T."/>
            <person name="Maumus F."/>
            <person name="Osuna-Cruz C.M."/>
            <person name="Vancaester E."/>
            <person name="Stenow R."/>
            <person name="Vandepoele K."/>
            <person name="Ploug H."/>
            <person name="Bruchert V."/>
            <person name="Godhe A."/>
            <person name="Topel M."/>
        </authorList>
    </citation>
    <scope>NUCLEOTIDE SEQUENCE</scope>
    <source>
        <strain evidence="7">R05AC</strain>
    </source>
</reference>
<dbReference type="EC" id="2.3.1.39" evidence="1"/>
<dbReference type="InterPro" id="IPR050858">
    <property type="entry name" value="Mal-CoA-ACP_Trans/PKS_FabD"/>
</dbReference>
<dbReference type="Pfam" id="PF00698">
    <property type="entry name" value="Acyl_transf_1"/>
    <property type="match status" value="1"/>
</dbReference>
<feature type="domain" description="Malonyl-CoA:ACP transacylase (MAT)" evidence="6">
    <location>
        <begin position="54"/>
        <end position="352"/>
    </location>
</feature>
<name>A0AAD8Y681_9STRA</name>
<comment type="caution">
    <text evidence="7">The sequence shown here is derived from an EMBL/GenBank/DDBJ whole genome shotgun (WGS) entry which is preliminary data.</text>
</comment>
<dbReference type="SMART" id="SM00827">
    <property type="entry name" value="PKS_AT"/>
    <property type="match status" value="1"/>
</dbReference>
<dbReference type="AlphaFoldDB" id="A0AAD8Y681"/>
<comment type="catalytic activity">
    <reaction evidence="4">
        <text>holo-[ACP] + malonyl-CoA = malonyl-[ACP] + CoA</text>
        <dbReference type="Rhea" id="RHEA:41792"/>
        <dbReference type="Rhea" id="RHEA-COMP:9623"/>
        <dbReference type="Rhea" id="RHEA-COMP:9685"/>
        <dbReference type="ChEBI" id="CHEBI:57287"/>
        <dbReference type="ChEBI" id="CHEBI:57384"/>
        <dbReference type="ChEBI" id="CHEBI:64479"/>
        <dbReference type="ChEBI" id="CHEBI:78449"/>
        <dbReference type="EC" id="2.3.1.39"/>
    </reaction>
</comment>
<feature type="region of interest" description="Disordered" evidence="5">
    <location>
        <begin position="380"/>
        <end position="410"/>
    </location>
</feature>
<keyword evidence="2 7" id="KW-0808">Transferase</keyword>
<dbReference type="PANTHER" id="PTHR42681">
    <property type="entry name" value="MALONYL-COA-ACYL CARRIER PROTEIN TRANSACYLASE, MITOCHONDRIAL"/>
    <property type="match status" value="1"/>
</dbReference>
<dbReference type="PANTHER" id="PTHR42681:SF1">
    <property type="entry name" value="MALONYL-COA-ACYL CARRIER PROTEIN TRANSACYLASE, MITOCHONDRIAL"/>
    <property type="match status" value="1"/>
</dbReference>
<sequence length="410" mass="45077">MLVILVRRCPRKDCKRCLRPHSVTVKGQICENQEYFGNPCKAVASSASESVAILFPGQGSQYPDMMDKLKHFPYVQELLSTAKDVFGRNLLEEEDISNTLNAQPLMFVTGLAHAELMKHTHPTLFTRVKAVAGFSLGEITALCFSGAITLVDAMRLVKIRSEAMSACNGGAMCNVRGLSFRETQLMCRKTGCTIANIICNHEEKEKFQYNIFVCAGTAKEVTSLVDTVERSGGKAKQLRVSGAFHSKHMAAASGALQKFSTASKSCFLQISSSIPMLLDEIKHNLKRHITSPVMWHSTVQSLVKDEGITTFVECGPMNVLSKTLEAILKDGSEDEESQPSSITIEHCLKQHETFFTLESQADSTKSSDDKYLEMLAIPAKSSSSTAATGFDSGLIGHPTRLQQQKPLQWQ</sequence>
<accession>A0AAD8Y681</accession>
<keyword evidence="8" id="KW-1185">Reference proteome</keyword>
<dbReference type="GO" id="GO:0006633">
    <property type="term" value="P:fatty acid biosynthetic process"/>
    <property type="evidence" value="ECO:0007669"/>
    <property type="project" value="TreeGrafter"/>
</dbReference>
<proteinExistence type="predicted"/>
<evidence type="ECO:0000256" key="4">
    <source>
        <dbReference type="ARBA" id="ARBA00048462"/>
    </source>
</evidence>
<dbReference type="InterPro" id="IPR016035">
    <property type="entry name" value="Acyl_Trfase/lysoPLipase"/>
</dbReference>
<evidence type="ECO:0000256" key="1">
    <source>
        <dbReference type="ARBA" id="ARBA00013258"/>
    </source>
</evidence>
<gene>
    <name evidence="7" type="ORF">QTG54_008576</name>
</gene>
<protein>
    <recommendedName>
        <fullName evidence="1">[acyl-carrier-protein] S-malonyltransferase</fullName>
        <ecNumber evidence="1">2.3.1.39</ecNumber>
    </recommendedName>
</protein>
<dbReference type="Proteomes" id="UP001224775">
    <property type="component" value="Unassembled WGS sequence"/>
</dbReference>
<organism evidence="7 8">
    <name type="scientific">Skeletonema marinoi</name>
    <dbReference type="NCBI Taxonomy" id="267567"/>
    <lineage>
        <taxon>Eukaryota</taxon>
        <taxon>Sar</taxon>
        <taxon>Stramenopiles</taxon>
        <taxon>Ochrophyta</taxon>
        <taxon>Bacillariophyta</taxon>
        <taxon>Coscinodiscophyceae</taxon>
        <taxon>Thalassiosirophycidae</taxon>
        <taxon>Thalassiosirales</taxon>
        <taxon>Skeletonemataceae</taxon>
        <taxon>Skeletonema</taxon>
        <taxon>Skeletonema marinoi-dohrnii complex</taxon>
    </lineage>
</organism>
<dbReference type="GO" id="GO:0004314">
    <property type="term" value="F:[acyl-carrier-protein] S-malonyltransferase activity"/>
    <property type="evidence" value="ECO:0007669"/>
    <property type="project" value="UniProtKB-EC"/>
</dbReference>
<dbReference type="EMBL" id="JATAAI010000015">
    <property type="protein sequence ID" value="KAK1740481.1"/>
    <property type="molecule type" value="Genomic_DNA"/>
</dbReference>
<dbReference type="InterPro" id="IPR001227">
    <property type="entry name" value="Ac_transferase_dom_sf"/>
</dbReference>
<dbReference type="GO" id="GO:0005739">
    <property type="term" value="C:mitochondrion"/>
    <property type="evidence" value="ECO:0007669"/>
    <property type="project" value="TreeGrafter"/>
</dbReference>
<dbReference type="Gene3D" id="3.40.366.10">
    <property type="entry name" value="Malonyl-Coenzyme A Acyl Carrier Protein, domain 2"/>
    <property type="match status" value="1"/>
</dbReference>
<dbReference type="Gene3D" id="3.30.70.250">
    <property type="entry name" value="Malonyl-CoA ACP transacylase, ACP-binding"/>
    <property type="match status" value="1"/>
</dbReference>
<evidence type="ECO:0000313" key="7">
    <source>
        <dbReference type="EMBL" id="KAK1740481.1"/>
    </source>
</evidence>